<evidence type="ECO:0000256" key="1">
    <source>
        <dbReference type="SAM" id="Phobius"/>
    </source>
</evidence>
<accession>A0ABV7U9U6</accession>
<sequence length="56" mass="5907">MLTIIAAVLGALRGIVRARKLGGNRLDMIQYACGHAIAFGLLATLVGIILARFLSL</sequence>
<feature type="transmembrane region" description="Helical" evidence="1">
    <location>
        <begin position="28"/>
        <end position="54"/>
    </location>
</feature>
<keyword evidence="3" id="KW-1185">Reference proteome</keyword>
<proteinExistence type="predicted"/>
<comment type="caution">
    <text evidence="2">The sequence shown here is derived from an EMBL/GenBank/DDBJ whole genome shotgun (WGS) entry which is preliminary data.</text>
</comment>
<dbReference type="Proteomes" id="UP001595539">
    <property type="component" value="Unassembled WGS sequence"/>
</dbReference>
<evidence type="ECO:0000313" key="2">
    <source>
        <dbReference type="EMBL" id="MFC3631770.1"/>
    </source>
</evidence>
<reference evidence="3" key="1">
    <citation type="journal article" date="2019" name="Int. J. Syst. Evol. Microbiol.">
        <title>The Global Catalogue of Microorganisms (GCM) 10K type strain sequencing project: providing services to taxonomists for standard genome sequencing and annotation.</title>
        <authorList>
            <consortium name="The Broad Institute Genomics Platform"/>
            <consortium name="The Broad Institute Genome Sequencing Center for Infectious Disease"/>
            <person name="Wu L."/>
            <person name="Ma J."/>
        </authorList>
    </citation>
    <scope>NUCLEOTIDE SEQUENCE [LARGE SCALE GENOMIC DNA]</scope>
    <source>
        <strain evidence="3">KCTC 42473</strain>
    </source>
</reference>
<evidence type="ECO:0000313" key="3">
    <source>
        <dbReference type="Proteomes" id="UP001595539"/>
    </source>
</evidence>
<keyword evidence="1" id="KW-1133">Transmembrane helix</keyword>
<dbReference type="RefSeq" id="WP_377764143.1">
    <property type="nucleotide sequence ID" value="NZ_JBHRXY010000042.1"/>
</dbReference>
<keyword evidence="1" id="KW-0812">Transmembrane</keyword>
<protein>
    <recommendedName>
        <fullName evidence="4">Acyltransferase</fullName>
    </recommendedName>
</protein>
<evidence type="ECO:0008006" key="4">
    <source>
        <dbReference type="Google" id="ProtNLM"/>
    </source>
</evidence>
<keyword evidence="1" id="KW-0472">Membrane</keyword>
<dbReference type="EMBL" id="JBHRXY010000042">
    <property type="protein sequence ID" value="MFC3631770.1"/>
    <property type="molecule type" value="Genomic_DNA"/>
</dbReference>
<name>A0ABV7U9U6_9RHOB</name>
<organism evidence="2 3">
    <name type="scientific">Paracoccus angustae</name>
    <dbReference type="NCBI Taxonomy" id="1671480"/>
    <lineage>
        <taxon>Bacteria</taxon>
        <taxon>Pseudomonadati</taxon>
        <taxon>Pseudomonadota</taxon>
        <taxon>Alphaproteobacteria</taxon>
        <taxon>Rhodobacterales</taxon>
        <taxon>Paracoccaceae</taxon>
        <taxon>Paracoccus</taxon>
    </lineage>
</organism>
<gene>
    <name evidence="2" type="ORF">ACFOM8_20305</name>
</gene>